<comment type="caution">
    <text evidence="2">The sequence shown here is derived from an EMBL/GenBank/DDBJ whole genome shotgun (WGS) entry which is preliminary data.</text>
</comment>
<accession>A0ABV0YFW3</accession>
<sequence length="115" mass="12820">MTDVQRELKYSSFGVLHSAFLLSAEGLALLWPECTADMCVYGPMCPSVHKQTNERTDGTVKPPVSGNASKSHTSESTLLTRFFSTNKEFDFGFLCSHRTSTTTMCKNTSINEQYH</sequence>
<evidence type="ECO:0000256" key="1">
    <source>
        <dbReference type="SAM" id="MobiDB-lite"/>
    </source>
</evidence>
<organism evidence="2 3">
    <name type="scientific">Ameca splendens</name>
    <dbReference type="NCBI Taxonomy" id="208324"/>
    <lineage>
        <taxon>Eukaryota</taxon>
        <taxon>Metazoa</taxon>
        <taxon>Chordata</taxon>
        <taxon>Craniata</taxon>
        <taxon>Vertebrata</taxon>
        <taxon>Euteleostomi</taxon>
        <taxon>Actinopterygii</taxon>
        <taxon>Neopterygii</taxon>
        <taxon>Teleostei</taxon>
        <taxon>Neoteleostei</taxon>
        <taxon>Acanthomorphata</taxon>
        <taxon>Ovalentaria</taxon>
        <taxon>Atherinomorphae</taxon>
        <taxon>Cyprinodontiformes</taxon>
        <taxon>Goodeidae</taxon>
        <taxon>Ameca</taxon>
    </lineage>
</organism>
<reference evidence="2 3" key="1">
    <citation type="submission" date="2021-06" db="EMBL/GenBank/DDBJ databases">
        <authorList>
            <person name="Palmer J.M."/>
        </authorList>
    </citation>
    <scope>NUCLEOTIDE SEQUENCE [LARGE SCALE GENOMIC DNA]</scope>
    <source>
        <strain evidence="2 3">AS_MEX2019</strain>
        <tissue evidence="2">Muscle</tissue>
    </source>
</reference>
<dbReference type="EMBL" id="JAHRIP010030457">
    <property type="protein sequence ID" value="MEQ2292517.1"/>
    <property type="molecule type" value="Genomic_DNA"/>
</dbReference>
<evidence type="ECO:0000313" key="2">
    <source>
        <dbReference type="EMBL" id="MEQ2292517.1"/>
    </source>
</evidence>
<evidence type="ECO:0008006" key="4">
    <source>
        <dbReference type="Google" id="ProtNLM"/>
    </source>
</evidence>
<gene>
    <name evidence="2" type="ORF">AMECASPLE_023922</name>
</gene>
<evidence type="ECO:0000313" key="3">
    <source>
        <dbReference type="Proteomes" id="UP001469553"/>
    </source>
</evidence>
<protein>
    <recommendedName>
        <fullName evidence="4">Secreted protein</fullName>
    </recommendedName>
</protein>
<feature type="region of interest" description="Disordered" evidence="1">
    <location>
        <begin position="51"/>
        <end position="73"/>
    </location>
</feature>
<dbReference type="Proteomes" id="UP001469553">
    <property type="component" value="Unassembled WGS sequence"/>
</dbReference>
<proteinExistence type="predicted"/>
<keyword evidence="3" id="KW-1185">Reference proteome</keyword>
<name>A0ABV0YFW3_9TELE</name>